<name>A0A167PWG0_PHYB8</name>
<organism evidence="2 3">
    <name type="scientific">Phycomyces blakesleeanus (strain ATCC 8743b / DSM 1359 / FGSC 10004 / NBRC 33097 / NRRL 1555)</name>
    <dbReference type="NCBI Taxonomy" id="763407"/>
    <lineage>
        <taxon>Eukaryota</taxon>
        <taxon>Fungi</taxon>
        <taxon>Fungi incertae sedis</taxon>
        <taxon>Mucoromycota</taxon>
        <taxon>Mucoromycotina</taxon>
        <taxon>Mucoromycetes</taxon>
        <taxon>Mucorales</taxon>
        <taxon>Phycomycetaceae</taxon>
        <taxon>Phycomyces</taxon>
    </lineage>
</organism>
<dbReference type="InParanoid" id="A0A167PWG0"/>
<feature type="compositionally biased region" description="Polar residues" evidence="1">
    <location>
        <begin position="208"/>
        <end position="234"/>
    </location>
</feature>
<proteinExistence type="predicted"/>
<dbReference type="EMBL" id="KV440973">
    <property type="protein sequence ID" value="OAD78658.1"/>
    <property type="molecule type" value="Genomic_DNA"/>
</dbReference>
<sequence length="321" mass="36317">MFMRLIILESDKNSRWIKAIGILLITFRFADWPYELAYNNIKDISTQIIGEGTTCWASWGNGVLIVNVIADTLATLFLSGMFVRRLYIHINTSKSFISQQNRTIEHIARKSLWCLVLTFVVNMVMNLLKVTSFLNDRSDAFTVYFELIESTLLVEALRFDQRKTGTGAFCDNCGMEIKYLPRQNNSSSSRSRSDRKYPDDDEYFHVTSIPSSRLDSNSQSISTRPAQTKETPKNQTLSFNIPENLRMQSSFENSVSHPGPVAFRETVSSPAFGPSDRAVMVSTNSNTTNTNANANANTNINTKIINYKPSNQTSSLPVRYH</sequence>
<protein>
    <submittedName>
        <fullName evidence="2">Uncharacterized protein</fullName>
    </submittedName>
</protein>
<dbReference type="OrthoDB" id="2283394at2759"/>
<evidence type="ECO:0000256" key="1">
    <source>
        <dbReference type="SAM" id="MobiDB-lite"/>
    </source>
</evidence>
<keyword evidence="3" id="KW-1185">Reference proteome</keyword>
<dbReference type="RefSeq" id="XP_018296698.1">
    <property type="nucleotide sequence ID" value="XM_018438185.1"/>
</dbReference>
<gene>
    <name evidence="2" type="ORF">PHYBLDRAFT_179634</name>
</gene>
<feature type="region of interest" description="Disordered" evidence="1">
    <location>
        <begin position="181"/>
        <end position="234"/>
    </location>
</feature>
<reference evidence="3" key="1">
    <citation type="submission" date="2015-06" db="EMBL/GenBank/DDBJ databases">
        <title>Expansion of signal transduction pathways in fungi by whole-genome duplication.</title>
        <authorList>
            <consortium name="DOE Joint Genome Institute"/>
            <person name="Corrochano L.M."/>
            <person name="Kuo A."/>
            <person name="Marcet-Houben M."/>
            <person name="Polaino S."/>
            <person name="Salamov A."/>
            <person name="Villalobos J.M."/>
            <person name="Alvarez M.I."/>
            <person name="Avalos J."/>
            <person name="Benito E.P."/>
            <person name="Benoit I."/>
            <person name="Burger G."/>
            <person name="Camino L.P."/>
            <person name="Canovas D."/>
            <person name="Cerda-Olmedo E."/>
            <person name="Cheng J.-F."/>
            <person name="Dominguez A."/>
            <person name="Elias M."/>
            <person name="Eslava A.P."/>
            <person name="Glaser F."/>
            <person name="Grimwood J."/>
            <person name="Gutierrez G."/>
            <person name="Heitman J."/>
            <person name="Henrissat B."/>
            <person name="Iturriaga E.A."/>
            <person name="Lang B.F."/>
            <person name="Lavin J.L."/>
            <person name="Lee S."/>
            <person name="Li W."/>
            <person name="Lindquist E."/>
            <person name="Lopez-Garcia S."/>
            <person name="Luque E.M."/>
            <person name="Marcos A.T."/>
            <person name="Martin J."/>
            <person name="McCluskey K."/>
            <person name="Medina H.R."/>
            <person name="Miralles-Duran A."/>
            <person name="Miyazaki A."/>
            <person name="Munoz-Torres E."/>
            <person name="Oguiza J.A."/>
            <person name="Ohm R."/>
            <person name="Olmedo M."/>
            <person name="Orejas M."/>
            <person name="Ortiz-Castellanos L."/>
            <person name="Pisabarro A.G."/>
            <person name="Rodriguez-Romero J."/>
            <person name="Ruiz-Herrera J."/>
            <person name="Ruiz-Vazquez R."/>
            <person name="Sanz C."/>
            <person name="Schackwitz W."/>
            <person name="Schmutz J."/>
            <person name="Shahriari M."/>
            <person name="Shelest E."/>
            <person name="Silva-Franco F."/>
            <person name="Soanes D."/>
            <person name="Syed K."/>
            <person name="Tagua V.G."/>
            <person name="Talbot N.J."/>
            <person name="Thon M."/>
            <person name="De vries R.P."/>
            <person name="Wiebenga A."/>
            <person name="Yadav J.S."/>
            <person name="Braun E.L."/>
            <person name="Baker S."/>
            <person name="Garre V."/>
            <person name="Horwitz B."/>
            <person name="Torres-Martinez S."/>
            <person name="Idnurm A."/>
            <person name="Herrera-Estrella A."/>
            <person name="Gabaldon T."/>
            <person name="Grigoriev I.V."/>
        </authorList>
    </citation>
    <scope>NUCLEOTIDE SEQUENCE [LARGE SCALE GENOMIC DNA]</scope>
    <source>
        <strain evidence="3">NRRL 1555(-)</strain>
    </source>
</reference>
<evidence type="ECO:0000313" key="2">
    <source>
        <dbReference type="EMBL" id="OAD78658.1"/>
    </source>
</evidence>
<evidence type="ECO:0000313" key="3">
    <source>
        <dbReference type="Proteomes" id="UP000077315"/>
    </source>
</evidence>
<dbReference type="VEuPathDB" id="FungiDB:PHYBLDRAFT_179634"/>
<accession>A0A167PWG0</accession>
<dbReference type="GeneID" id="28999091"/>
<dbReference type="AlphaFoldDB" id="A0A167PWG0"/>
<dbReference type="Proteomes" id="UP000077315">
    <property type="component" value="Unassembled WGS sequence"/>
</dbReference>